<evidence type="ECO:0000313" key="4">
    <source>
        <dbReference type="EMBL" id="KAK8937643.1"/>
    </source>
</evidence>
<comment type="similarity">
    <text evidence="1">Belongs to the mTERF family.</text>
</comment>
<dbReference type="Pfam" id="PF02536">
    <property type="entry name" value="mTERF"/>
    <property type="match status" value="1"/>
</dbReference>
<keyword evidence="2" id="KW-0804">Transcription</keyword>
<dbReference type="InterPro" id="IPR003690">
    <property type="entry name" value="MTERF"/>
</dbReference>
<name>A0ABR2LC21_9ASPA</name>
<evidence type="ECO:0000256" key="3">
    <source>
        <dbReference type="ARBA" id="ARBA00022946"/>
    </source>
</evidence>
<keyword evidence="3" id="KW-0809">Transit peptide</keyword>
<sequence>MRLFPSSTGDFLMLLSSRFYSSTTSAASAASTLNLKNLPYRNRPRALAEAKLAITDYLHATSALPFALADHIASNSPVSLRSFVSQIPFDDASPSDFRRILRHFLAYHPVNEFDFFFESIGLHPSHPSFPSGISPFLSDDARLLAAVSSLLRFGFPCTLLGNLYLDSPSIFSSPPGHLLHLLRRFEGLGLPRLCVIAICLTFPCTLHASDHDVEAELLCRDLKILFLDYGLAGYAGDDVHAFLRFCRRIRVFYDFGLGKGGMGELLGCNRRVFLEFDEFILAQRLNFLQNLGMCKEEVGLFTLNNPEILDLDLDNADIVMPDYLIRAGLGKEEADSVTKKYSYVMGKNKVKNLPAIMKALNLNKWFFTKIVHEKNLHFLSLSHSHTDSFNTKLESEFLQNLERIKLVKRQRFIDPKAEFFLSIGLGKNKSTSKAIWVVSANKEQLQERFDCLIGLGIEHSMLCRMIATAPKLLNQSRDMLLEKTKYLCHDLGYPIEYLNTFPAFLFFNLENRIKPRYKILNWLRDSGLMKKPFAPATVVATSEKKFIFTLSIIHPEAPKLWLEFFSSQKGDNGDADMVRFSNSCSCSLEEMMRSRSLNLQKE</sequence>
<accession>A0ABR2LC21</accession>
<evidence type="ECO:0000313" key="5">
    <source>
        <dbReference type="Proteomes" id="UP001412067"/>
    </source>
</evidence>
<dbReference type="PANTHER" id="PTHR13068">
    <property type="entry name" value="CGI-12 PROTEIN-RELATED"/>
    <property type="match status" value="1"/>
</dbReference>
<dbReference type="EMBL" id="JBBWWR010000021">
    <property type="protein sequence ID" value="KAK8937643.1"/>
    <property type="molecule type" value="Genomic_DNA"/>
</dbReference>
<evidence type="ECO:0000256" key="2">
    <source>
        <dbReference type="ARBA" id="ARBA00022472"/>
    </source>
</evidence>
<comment type="caution">
    <text evidence="4">The sequence shown here is derived from an EMBL/GenBank/DDBJ whole genome shotgun (WGS) entry which is preliminary data.</text>
</comment>
<dbReference type="InterPro" id="IPR038538">
    <property type="entry name" value="MTERF_sf"/>
</dbReference>
<keyword evidence="2" id="KW-0806">Transcription termination</keyword>
<dbReference type="SMART" id="SM00733">
    <property type="entry name" value="Mterf"/>
    <property type="match status" value="5"/>
</dbReference>
<organism evidence="4 5">
    <name type="scientific">Platanthera guangdongensis</name>
    <dbReference type="NCBI Taxonomy" id="2320717"/>
    <lineage>
        <taxon>Eukaryota</taxon>
        <taxon>Viridiplantae</taxon>
        <taxon>Streptophyta</taxon>
        <taxon>Embryophyta</taxon>
        <taxon>Tracheophyta</taxon>
        <taxon>Spermatophyta</taxon>
        <taxon>Magnoliopsida</taxon>
        <taxon>Liliopsida</taxon>
        <taxon>Asparagales</taxon>
        <taxon>Orchidaceae</taxon>
        <taxon>Orchidoideae</taxon>
        <taxon>Orchideae</taxon>
        <taxon>Orchidinae</taxon>
        <taxon>Platanthera</taxon>
    </lineage>
</organism>
<gene>
    <name evidence="4" type="ORF">KSP40_PGU019241</name>
</gene>
<dbReference type="PANTHER" id="PTHR13068:SF113">
    <property type="entry name" value="TRANSCRIPTION TERMINATION FACTOR MTEF18, MITOCHONDRIAL"/>
    <property type="match status" value="1"/>
</dbReference>
<protein>
    <recommendedName>
        <fullName evidence="6">Transcription termination factor MTEF18, mitochondrial</fullName>
    </recommendedName>
</protein>
<dbReference type="Gene3D" id="1.25.70.10">
    <property type="entry name" value="Transcription termination factor 3, mitochondrial"/>
    <property type="match status" value="2"/>
</dbReference>
<evidence type="ECO:0008006" key="6">
    <source>
        <dbReference type="Google" id="ProtNLM"/>
    </source>
</evidence>
<keyword evidence="5" id="KW-1185">Reference proteome</keyword>
<reference evidence="4 5" key="1">
    <citation type="journal article" date="2022" name="Nat. Plants">
        <title>Genomes of leafy and leafless Platanthera orchids illuminate the evolution of mycoheterotrophy.</title>
        <authorList>
            <person name="Li M.H."/>
            <person name="Liu K.W."/>
            <person name="Li Z."/>
            <person name="Lu H.C."/>
            <person name="Ye Q.L."/>
            <person name="Zhang D."/>
            <person name="Wang J.Y."/>
            <person name="Li Y.F."/>
            <person name="Zhong Z.M."/>
            <person name="Liu X."/>
            <person name="Yu X."/>
            <person name="Liu D.K."/>
            <person name="Tu X.D."/>
            <person name="Liu B."/>
            <person name="Hao Y."/>
            <person name="Liao X.Y."/>
            <person name="Jiang Y.T."/>
            <person name="Sun W.H."/>
            <person name="Chen J."/>
            <person name="Chen Y.Q."/>
            <person name="Ai Y."/>
            <person name="Zhai J.W."/>
            <person name="Wu S.S."/>
            <person name="Zhou Z."/>
            <person name="Hsiao Y.Y."/>
            <person name="Wu W.L."/>
            <person name="Chen Y.Y."/>
            <person name="Lin Y.F."/>
            <person name="Hsu J.L."/>
            <person name="Li C.Y."/>
            <person name="Wang Z.W."/>
            <person name="Zhao X."/>
            <person name="Zhong W.Y."/>
            <person name="Ma X.K."/>
            <person name="Ma L."/>
            <person name="Huang J."/>
            <person name="Chen G.Z."/>
            <person name="Huang M.Z."/>
            <person name="Huang L."/>
            <person name="Peng D.H."/>
            <person name="Luo Y.B."/>
            <person name="Zou S.Q."/>
            <person name="Chen S.P."/>
            <person name="Lan S."/>
            <person name="Tsai W.C."/>
            <person name="Van de Peer Y."/>
            <person name="Liu Z.J."/>
        </authorList>
    </citation>
    <scope>NUCLEOTIDE SEQUENCE [LARGE SCALE GENOMIC DNA]</scope>
    <source>
        <strain evidence="4">Lor288</strain>
    </source>
</reference>
<dbReference type="Proteomes" id="UP001412067">
    <property type="component" value="Unassembled WGS sequence"/>
</dbReference>
<keyword evidence="2" id="KW-0805">Transcription regulation</keyword>
<evidence type="ECO:0000256" key="1">
    <source>
        <dbReference type="ARBA" id="ARBA00007692"/>
    </source>
</evidence>
<proteinExistence type="inferred from homology"/>